<reference evidence="1" key="1">
    <citation type="submission" date="2023-06" db="EMBL/GenBank/DDBJ databases">
        <authorList>
            <person name="Mercer L.K."/>
            <person name="Harding E.F."/>
            <person name="Sridhar T."/>
            <person name="White P.A."/>
        </authorList>
    </citation>
    <scope>NUCLEOTIDE SEQUENCE</scope>
</reference>
<proteinExistence type="predicted"/>
<reference evidence="1" key="2">
    <citation type="journal article" date="2024" name="Virology">
        <title>Novel viruses discovered in metatranscriptomic analysis of farmed barramundi in Asia and Australia.</title>
        <authorList>
            <person name="Mercer L.K."/>
            <person name="Harding E.F."/>
            <person name="Sridhar T."/>
            <person name="White P.A."/>
        </authorList>
    </citation>
    <scope>NUCLEOTIDE SEQUENCE</scope>
</reference>
<evidence type="ECO:0000313" key="1">
    <source>
        <dbReference type="EMBL" id="DBA59424.1"/>
    </source>
</evidence>
<protein>
    <submittedName>
        <fullName evidence="1">Structural capsid</fullName>
    </submittedName>
</protein>
<dbReference type="EMBL" id="BK064844">
    <property type="protein sequence ID" value="DBA59424.1"/>
    <property type="molecule type" value="Genomic_DNA"/>
</dbReference>
<organism evidence="1">
    <name type="scientific">Latid herpesvirus 1</name>
    <dbReference type="NCBI Taxonomy" id="3096545"/>
    <lineage>
        <taxon>Viruses</taxon>
        <taxon>Duplodnaviria</taxon>
        <taxon>Heunggongvirae</taxon>
        <taxon>Peploviricota</taxon>
        <taxon>Herviviricetes</taxon>
        <taxon>Herpesvirales</taxon>
    </lineage>
</organism>
<name>A0AB33V6X0_9VIRU</name>
<accession>A0AB33V6X0</accession>
<sequence length="337" mass="37292">MINPVSSLLIELKIRLCTNCFPIPMMFSTVGTSSNKCFDETPSPGRLLVKLCPLDNPENDQILELVNSNLLRGSEQMLAMMYRRGIDLSHMYVTLRDLVRKWGHFRKAFYRDVGLRVRQRAAPLSRDALVRILLEISQGGAGGGGTGPEHVRSPEVVWYFAQFILGNLNNFIDAFKFGGACTAEVAQGRLRQITAALNIHCDFGELLGPSDSRYIEETTKRADGSVSGKMIFVVARYAQNPPAVLENFPGLDLQVVLTDASIQQLSRQIAATVGYGHFTQFAICPVGKLITQSLLVPVDGDWRMFDAVYFKDVLGGAAEGQVRARPAPVKRIRFLVV</sequence>